<accession>A0AAN7X977</accession>
<comment type="caution">
    <text evidence="1">The sequence shown here is derived from an EMBL/GenBank/DDBJ whole genome shotgun (WGS) entry which is preliminary data.</text>
</comment>
<organism evidence="1 2">
    <name type="scientific">Eleginops maclovinus</name>
    <name type="common">Patagonian blennie</name>
    <name type="synonym">Eleginus maclovinus</name>
    <dbReference type="NCBI Taxonomy" id="56733"/>
    <lineage>
        <taxon>Eukaryota</taxon>
        <taxon>Metazoa</taxon>
        <taxon>Chordata</taxon>
        <taxon>Craniata</taxon>
        <taxon>Vertebrata</taxon>
        <taxon>Euteleostomi</taxon>
        <taxon>Actinopterygii</taxon>
        <taxon>Neopterygii</taxon>
        <taxon>Teleostei</taxon>
        <taxon>Neoteleostei</taxon>
        <taxon>Acanthomorphata</taxon>
        <taxon>Eupercaria</taxon>
        <taxon>Perciformes</taxon>
        <taxon>Notothenioidei</taxon>
        <taxon>Eleginopidae</taxon>
        <taxon>Eleginops</taxon>
    </lineage>
</organism>
<evidence type="ECO:0000313" key="1">
    <source>
        <dbReference type="EMBL" id="KAK5856371.1"/>
    </source>
</evidence>
<name>A0AAN7X977_ELEMC</name>
<keyword evidence="2" id="KW-1185">Reference proteome</keyword>
<dbReference type="EMBL" id="JAUZQC010000017">
    <property type="protein sequence ID" value="KAK5856371.1"/>
    <property type="molecule type" value="Genomic_DNA"/>
</dbReference>
<gene>
    <name evidence="1" type="ORF">PBY51_007973</name>
</gene>
<proteinExistence type="predicted"/>
<reference evidence="1 2" key="1">
    <citation type="journal article" date="2023" name="Genes (Basel)">
        <title>Chromosome-Level Genome Assembly and Circadian Gene Repertoire of the Patagonia Blennie Eleginops maclovinus-The Closest Ancestral Proxy of Antarctic Cryonotothenioids.</title>
        <authorList>
            <person name="Cheng C.C."/>
            <person name="Rivera-Colon A.G."/>
            <person name="Minhas B.F."/>
            <person name="Wilson L."/>
            <person name="Rayamajhi N."/>
            <person name="Vargas-Chacoff L."/>
            <person name="Catchen J.M."/>
        </authorList>
    </citation>
    <scope>NUCLEOTIDE SEQUENCE [LARGE SCALE GENOMIC DNA]</scope>
    <source>
        <strain evidence="1">JMC-PN-2008</strain>
    </source>
</reference>
<reference evidence="1 2" key="2">
    <citation type="journal article" date="2023" name="Mol. Biol. Evol.">
        <title>Genomics of Secondarily Temperate Adaptation in the Only Non-Antarctic Icefish.</title>
        <authorList>
            <person name="Rivera-Colon A.G."/>
            <person name="Rayamajhi N."/>
            <person name="Minhas B.F."/>
            <person name="Madrigal G."/>
            <person name="Bilyk K.T."/>
            <person name="Yoon V."/>
            <person name="Hune M."/>
            <person name="Gregory S."/>
            <person name="Cheng C.H.C."/>
            <person name="Catchen J.M."/>
        </authorList>
    </citation>
    <scope>NUCLEOTIDE SEQUENCE [LARGE SCALE GENOMIC DNA]</scope>
    <source>
        <strain evidence="1">JMC-PN-2008</strain>
    </source>
</reference>
<evidence type="ECO:0000313" key="2">
    <source>
        <dbReference type="Proteomes" id="UP001346869"/>
    </source>
</evidence>
<dbReference type="Proteomes" id="UP001346869">
    <property type="component" value="Unassembled WGS sequence"/>
</dbReference>
<sequence length="78" mass="8447">MGRKGNLELEPDRHGVLALEGLPSACNPAPAGRPSSLTGWQCRLLPSPLAYLCLSSVFQHQHSLFSHATSFLSILYSL</sequence>
<protein>
    <submittedName>
        <fullName evidence="1">Uncharacterized protein</fullName>
    </submittedName>
</protein>
<dbReference type="AlphaFoldDB" id="A0AAN7X977"/>